<comment type="caution">
    <text evidence="14">The sequence shown here is derived from an EMBL/GenBank/DDBJ whole genome shotgun (WGS) entry which is preliminary data.</text>
</comment>
<gene>
    <name evidence="14" type="ORF">AMD01_04720</name>
</gene>
<keyword evidence="6" id="KW-0630">Potassium</keyword>
<evidence type="ECO:0000256" key="3">
    <source>
        <dbReference type="ARBA" id="ARBA00022538"/>
    </source>
</evidence>
<evidence type="ECO:0000256" key="9">
    <source>
        <dbReference type="ARBA" id="ARBA00023136"/>
    </source>
</evidence>
<evidence type="ECO:0000256" key="6">
    <source>
        <dbReference type="ARBA" id="ARBA00022958"/>
    </source>
</evidence>
<comment type="subcellular location">
    <subcellularLocation>
        <location evidence="1">Cell membrane</location>
        <topology evidence="1">Multi-pass membrane protein</topology>
    </subcellularLocation>
</comment>
<organism evidence="14 15">
    <name type="scientific">Priestia koreensis</name>
    <dbReference type="NCBI Taxonomy" id="284581"/>
    <lineage>
        <taxon>Bacteria</taxon>
        <taxon>Bacillati</taxon>
        <taxon>Bacillota</taxon>
        <taxon>Bacilli</taxon>
        <taxon>Bacillales</taxon>
        <taxon>Bacillaceae</taxon>
        <taxon>Priestia</taxon>
    </lineage>
</organism>
<evidence type="ECO:0000256" key="1">
    <source>
        <dbReference type="ARBA" id="ARBA00004651"/>
    </source>
</evidence>
<name>A0A0M0LBU9_9BACI</name>
<dbReference type="PANTHER" id="PTHR10027">
    <property type="entry name" value="CALCIUM-ACTIVATED POTASSIUM CHANNEL ALPHA CHAIN"/>
    <property type="match status" value="1"/>
</dbReference>
<feature type="transmembrane region" description="Helical" evidence="12">
    <location>
        <begin position="72"/>
        <end position="98"/>
    </location>
</feature>
<protein>
    <submittedName>
        <fullName evidence="14">Ion transporter</fullName>
    </submittedName>
</protein>
<dbReference type="Pfam" id="PF22614">
    <property type="entry name" value="Slo-like_RCK"/>
    <property type="match status" value="1"/>
</dbReference>
<evidence type="ECO:0000256" key="4">
    <source>
        <dbReference type="ARBA" id="ARBA00022692"/>
    </source>
</evidence>
<evidence type="ECO:0000256" key="8">
    <source>
        <dbReference type="ARBA" id="ARBA00023065"/>
    </source>
</evidence>
<evidence type="ECO:0000256" key="7">
    <source>
        <dbReference type="ARBA" id="ARBA00022989"/>
    </source>
</evidence>
<dbReference type="GO" id="GO:0005267">
    <property type="term" value="F:potassium channel activity"/>
    <property type="evidence" value="ECO:0007669"/>
    <property type="project" value="UniProtKB-KW"/>
</dbReference>
<feature type="transmembrane region" description="Helical" evidence="12">
    <location>
        <begin position="14"/>
        <end position="36"/>
    </location>
</feature>
<keyword evidence="8" id="KW-0406">Ion transport</keyword>
<evidence type="ECO:0000313" key="15">
    <source>
        <dbReference type="Proteomes" id="UP000037558"/>
    </source>
</evidence>
<dbReference type="GO" id="GO:0005886">
    <property type="term" value="C:plasma membrane"/>
    <property type="evidence" value="ECO:0007669"/>
    <property type="project" value="UniProtKB-SubCell"/>
</dbReference>
<reference evidence="15" key="1">
    <citation type="submission" date="2015-08" db="EMBL/GenBank/DDBJ databases">
        <title>Fjat-14210 dsm16467.</title>
        <authorList>
            <person name="Liu B."/>
            <person name="Wang J."/>
            <person name="Zhu Y."/>
            <person name="Liu G."/>
            <person name="Chen Q."/>
            <person name="Chen Z."/>
            <person name="Lan J."/>
            <person name="Che J."/>
            <person name="Ge C."/>
            <person name="Shi H."/>
            <person name="Pan Z."/>
            <person name="Liu X."/>
        </authorList>
    </citation>
    <scope>NUCLEOTIDE SEQUENCE [LARGE SCALE GENOMIC DNA]</scope>
    <source>
        <strain evidence="15">DSM 16467</strain>
    </source>
</reference>
<keyword evidence="7 12" id="KW-1133">Transmembrane helix</keyword>
<keyword evidence="10" id="KW-0407">Ion channel</keyword>
<dbReference type="InterPro" id="IPR003148">
    <property type="entry name" value="RCK_N"/>
</dbReference>
<dbReference type="STRING" id="284581.AMD01_04720"/>
<evidence type="ECO:0000256" key="2">
    <source>
        <dbReference type="ARBA" id="ARBA00022448"/>
    </source>
</evidence>
<dbReference type="PATRIC" id="fig|284581.3.peg.200"/>
<evidence type="ECO:0000256" key="10">
    <source>
        <dbReference type="ARBA" id="ARBA00023303"/>
    </source>
</evidence>
<dbReference type="SUPFAM" id="SSF81324">
    <property type="entry name" value="Voltage-gated potassium channels"/>
    <property type="match status" value="1"/>
</dbReference>
<dbReference type="Proteomes" id="UP000037558">
    <property type="component" value="Unassembled WGS sequence"/>
</dbReference>
<dbReference type="InterPro" id="IPR047871">
    <property type="entry name" value="K_chnl_Slo-like"/>
</dbReference>
<dbReference type="Gene3D" id="3.40.50.720">
    <property type="entry name" value="NAD(P)-binding Rossmann-like Domain"/>
    <property type="match status" value="1"/>
</dbReference>
<evidence type="ECO:0000256" key="12">
    <source>
        <dbReference type="SAM" id="Phobius"/>
    </source>
</evidence>
<accession>A0A0M0LBU9</accession>
<proteinExistence type="predicted"/>
<dbReference type="InterPro" id="IPR013099">
    <property type="entry name" value="K_chnl_dom"/>
</dbReference>
<keyword evidence="3" id="KW-0633">Potassium transport</keyword>
<keyword evidence="5" id="KW-0631">Potassium channel</keyword>
<sequence length="255" mass="28623">MFEALLFRFFRHSILYRLAVIALFFIFTAGVIIHWLEPKQFKTVFDGIWWSVVTIATVGYGDFAPETVVGRLLGIVLILLGCGFISTYFFTLSSIVVAKENAYMEGTLSYKGTKHYVIIGWNERTRQFIDHFKIDKGEYKIVLIDNSLTENPMVCENVYFVKGNPTYTSVLEKANIAGADKVLITSDPYKAEALADMQSILILIAIKGINPSIHSIIEILTSEQVVNAKHAGANQVINTNQLISNVMYDTFFSAP</sequence>
<evidence type="ECO:0000259" key="13">
    <source>
        <dbReference type="PROSITE" id="PS51201"/>
    </source>
</evidence>
<dbReference type="SUPFAM" id="SSF51735">
    <property type="entry name" value="NAD(P)-binding Rossmann-fold domains"/>
    <property type="match status" value="1"/>
</dbReference>
<dbReference type="OrthoDB" id="9785285at2"/>
<dbReference type="EMBL" id="LILC01000005">
    <property type="protein sequence ID" value="KOO48534.1"/>
    <property type="molecule type" value="Genomic_DNA"/>
</dbReference>
<keyword evidence="4 12" id="KW-0812">Transmembrane</keyword>
<dbReference type="Gene3D" id="1.10.287.70">
    <property type="match status" value="1"/>
</dbReference>
<dbReference type="PROSITE" id="PS51201">
    <property type="entry name" value="RCK_N"/>
    <property type="match status" value="1"/>
</dbReference>
<evidence type="ECO:0000313" key="14">
    <source>
        <dbReference type="EMBL" id="KOO48534.1"/>
    </source>
</evidence>
<dbReference type="RefSeq" id="WP_053400256.1">
    <property type="nucleotide sequence ID" value="NZ_LILC01000005.1"/>
</dbReference>
<dbReference type="InterPro" id="IPR036291">
    <property type="entry name" value="NAD(P)-bd_dom_sf"/>
</dbReference>
<dbReference type="AlphaFoldDB" id="A0A0M0LBU9"/>
<evidence type="ECO:0000256" key="11">
    <source>
        <dbReference type="ARBA" id="ARBA00034430"/>
    </source>
</evidence>
<evidence type="ECO:0000256" key="5">
    <source>
        <dbReference type="ARBA" id="ARBA00022826"/>
    </source>
</evidence>
<dbReference type="Pfam" id="PF07885">
    <property type="entry name" value="Ion_trans_2"/>
    <property type="match status" value="1"/>
</dbReference>
<keyword evidence="2" id="KW-0813">Transport</keyword>
<dbReference type="PANTHER" id="PTHR10027:SF10">
    <property type="entry name" value="SLOWPOKE 2, ISOFORM D"/>
    <property type="match status" value="1"/>
</dbReference>
<comment type="catalytic activity">
    <reaction evidence="11">
        <text>K(+)(in) = K(+)(out)</text>
        <dbReference type="Rhea" id="RHEA:29463"/>
        <dbReference type="ChEBI" id="CHEBI:29103"/>
    </reaction>
</comment>
<feature type="domain" description="RCK N-terminal" evidence="13">
    <location>
        <begin position="113"/>
        <end position="238"/>
    </location>
</feature>
<keyword evidence="15" id="KW-1185">Reference proteome</keyword>
<keyword evidence="9 12" id="KW-0472">Membrane</keyword>